<dbReference type="InterPro" id="IPR038607">
    <property type="entry name" value="PhoD-like_sf"/>
</dbReference>
<dbReference type="Gene3D" id="3.60.21.70">
    <property type="entry name" value="PhoD-like phosphatase"/>
    <property type="match status" value="1"/>
</dbReference>
<feature type="domain" description="PhoD-like phosphatase" evidence="1">
    <location>
        <begin position="131"/>
        <end position="273"/>
    </location>
</feature>
<dbReference type="InterPro" id="IPR043904">
    <property type="entry name" value="PhoD_2-like"/>
</dbReference>
<dbReference type="EMBL" id="LAZR01000009">
    <property type="protein sequence ID" value="KKO08324.1"/>
    <property type="molecule type" value="Genomic_DNA"/>
</dbReference>
<dbReference type="SUPFAM" id="SSF56300">
    <property type="entry name" value="Metallo-dependent phosphatases"/>
    <property type="match status" value="1"/>
</dbReference>
<organism evidence="2">
    <name type="scientific">marine sediment metagenome</name>
    <dbReference type="NCBI Taxonomy" id="412755"/>
    <lineage>
        <taxon>unclassified sequences</taxon>
        <taxon>metagenomes</taxon>
        <taxon>ecological metagenomes</taxon>
    </lineage>
</organism>
<proteinExistence type="predicted"/>
<name>A0A0F9YU59_9ZZZZ</name>
<dbReference type="PANTHER" id="PTHR46689">
    <property type="entry name" value="MEMBRANE PROTEIN, PUTATIVE-RELATED"/>
    <property type="match status" value="1"/>
</dbReference>
<dbReference type="CDD" id="cd07389">
    <property type="entry name" value="MPP_PhoD"/>
    <property type="match status" value="1"/>
</dbReference>
<dbReference type="Pfam" id="PF19050">
    <property type="entry name" value="PhoD_2"/>
    <property type="match status" value="1"/>
</dbReference>
<sequence>MITLGPILGIEQDYKYTVVLLLPNGIDTANGSLVELVLSARGITTRMSPKRMENTLQNILFRFEFEIDPSAESENATYVIELSNVPMECASGESNWTFVVPGQEIVPKVGFASCNGDHKLMPSEMHSSEFIMWEKLFQAHHQEDLAYAFHCLLLCGDQVYADPIWDRVPYFAKHGLNGRNSTQKMSAHEISPSEKGDFVAQLEAFYEELYIGCWTRPAIAKVLASVPSVMMWDDHDIFDGWGSYPKSLQDCEVFQEIYAVAKRYFELLQIRTRSNSSLISDNHYSQRVPFRNFEVLILDNRSLRTRDQIMSDLQYKELEDIRDGSVFDHAHGELAKQRTFIFGIPVPVAHLNYKKRAEGLLGRIRWAFKNDFVKSYDDDALDHWDHHLHEDEQKRLIDLLFSFGDTHEPKYIHIVSGDVHSAGAGRVERVQGTEKRHLNQLIASPIVYHPVGKIQQKIVHWVSEDVTDIPGYRVRVDRFGIGDNAPANIYERNFGFLYKAKGKGMMFYLTLEHNQKKYSWDQPRLFNPDR</sequence>
<evidence type="ECO:0000313" key="2">
    <source>
        <dbReference type="EMBL" id="KKO08324.1"/>
    </source>
</evidence>
<dbReference type="PANTHER" id="PTHR46689:SF1">
    <property type="entry name" value="PHOD-LIKE PHOSPHATASE DOMAIN-CONTAINING PROTEIN"/>
    <property type="match status" value="1"/>
</dbReference>
<accession>A0A0F9YU59</accession>
<gene>
    <name evidence="2" type="ORF">LCGC14_0042620</name>
</gene>
<evidence type="ECO:0000259" key="1">
    <source>
        <dbReference type="Pfam" id="PF19050"/>
    </source>
</evidence>
<dbReference type="InterPro" id="IPR018946">
    <property type="entry name" value="PhoD-like_MPP"/>
</dbReference>
<comment type="caution">
    <text evidence="2">The sequence shown here is derived from an EMBL/GenBank/DDBJ whole genome shotgun (WGS) entry which is preliminary data.</text>
</comment>
<dbReference type="InterPro" id="IPR029052">
    <property type="entry name" value="Metallo-depent_PP-like"/>
</dbReference>
<protein>
    <recommendedName>
        <fullName evidence="1">PhoD-like phosphatase domain-containing protein</fullName>
    </recommendedName>
</protein>
<reference evidence="2" key="1">
    <citation type="journal article" date="2015" name="Nature">
        <title>Complex archaea that bridge the gap between prokaryotes and eukaryotes.</title>
        <authorList>
            <person name="Spang A."/>
            <person name="Saw J.H."/>
            <person name="Jorgensen S.L."/>
            <person name="Zaremba-Niedzwiedzka K."/>
            <person name="Martijn J."/>
            <person name="Lind A.E."/>
            <person name="van Eijk R."/>
            <person name="Schleper C."/>
            <person name="Guy L."/>
            <person name="Ettema T.J."/>
        </authorList>
    </citation>
    <scope>NUCLEOTIDE SEQUENCE</scope>
</reference>
<dbReference type="AlphaFoldDB" id="A0A0F9YU59"/>
<dbReference type="GO" id="GO:0016020">
    <property type="term" value="C:membrane"/>
    <property type="evidence" value="ECO:0007669"/>
    <property type="project" value="TreeGrafter"/>
</dbReference>